<comment type="caution">
    <text evidence="1">The sequence shown here is derived from an EMBL/GenBank/DDBJ whole genome shotgun (WGS) entry which is preliminary data.</text>
</comment>
<evidence type="ECO:0000313" key="1">
    <source>
        <dbReference type="EMBL" id="OQS55455.1"/>
    </source>
</evidence>
<dbReference type="EMBL" id="MNPJ01000009">
    <property type="protein sequence ID" value="OQS55455.1"/>
    <property type="molecule type" value="Genomic_DNA"/>
</dbReference>
<dbReference type="VEuPathDB" id="MicrosporidiaDB:EHP00_1186"/>
<protein>
    <submittedName>
        <fullName evidence="1">Uncharacterized protein</fullName>
    </submittedName>
</protein>
<keyword evidence="2" id="KW-1185">Reference proteome</keyword>
<proteinExistence type="predicted"/>
<evidence type="ECO:0000313" key="2">
    <source>
        <dbReference type="Proteomes" id="UP000192758"/>
    </source>
</evidence>
<gene>
    <name evidence="1" type="ORF">EHP00_1186</name>
</gene>
<dbReference type="Proteomes" id="UP000192758">
    <property type="component" value="Unassembled WGS sequence"/>
</dbReference>
<accession>A0A1W0E877</accession>
<organism evidence="1 2">
    <name type="scientific">Ecytonucleospora hepatopenaei</name>
    <dbReference type="NCBI Taxonomy" id="646526"/>
    <lineage>
        <taxon>Eukaryota</taxon>
        <taxon>Fungi</taxon>
        <taxon>Fungi incertae sedis</taxon>
        <taxon>Microsporidia</taxon>
        <taxon>Enterocytozoonidae</taxon>
        <taxon>Ecytonucleospora</taxon>
    </lineage>
</organism>
<reference evidence="1 2" key="1">
    <citation type="journal article" date="2017" name="Environ. Microbiol.">
        <title>Decay of the glycolytic pathway and adaptation to intranuclear parasitism within Enterocytozoonidae microsporidia.</title>
        <authorList>
            <person name="Wiredu Boakye D."/>
            <person name="Jaroenlak P."/>
            <person name="Prachumwat A."/>
            <person name="Williams T.A."/>
            <person name="Bateman K.S."/>
            <person name="Itsathitphaisarn O."/>
            <person name="Sritunyalucksana K."/>
            <person name="Paszkiewicz K.H."/>
            <person name="Moore K.A."/>
            <person name="Stentiford G.D."/>
            <person name="Williams B.A."/>
        </authorList>
    </citation>
    <scope>NUCLEOTIDE SEQUENCE [LARGE SCALE GENOMIC DNA]</scope>
    <source>
        <strain evidence="1 2">TH1</strain>
    </source>
</reference>
<dbReference type="AlphaFoldDB" id="A0A1W0E877"/>
<sequence length="156" mass="18727">MLIGKSIFLNLFNNIFCKKLKNLSFRKLNILMNTHKNELTKVSAWKNDKNNKINNFIKTLKTNPSTLIKEYKILTISDIEEKILKVKSSHVNFFEIRYLIDKSTKINEYEKERLNLIFPDIDYNYQYVIDDLKNLKNNIIILLEKSNEYKNRINYL</sequence>
<name>A0A1W0E877_9MICR</name>